<evidence type="ECO:0000256" key="6">
    <source>
        <dbReference type="SAM" id="SignalP"/>
    </source>
</evidence>
<keyword evidence="1" id="KW-1003">Cell membrane</keyword>
<dbReference type="EMBL" id="JAOQIO010000007">
    <property type="protein sequence ID" value="MCU6791444.1"/>
    <property type="molecule type" value="Genomic_DNA"/>
</dbReference>
<evidence type="ECO:0000313" key="8">
    <source>
        <dbReference type="Proteomes" id="UP001652445"/>
    </source>
</evidence>
<evidence type="ECO:0000256" key="2">
    <source>
        <dbReference type="ARBA" id="ARBA00022729"/>
    </source>
</evidence>
<accession>A0ABT2U9Y2</accession>
<keyword evidence="8" id="KW-1185">Reference proteome</keyword>
<evidence type="ECO:0000313" key="7">
    <source>
        <dbReference type="EMBL" id="MCU6791444.1"/>
    </source>
</evidence>
<gene>
    <name evidence="7" type="ORF">OB236_04790</name>
</gene>
<dbReference type="Proteomes" id="UP001652445">
    <property type="component" value="Unassembled WGS sequence"/>
</dbReference>
<sequence>MNARRNTKTAAASIAAILALSAVLAGCSGGAKESAPAAGKAADGKMEAKTEAPLEVSIMTILLTPSPAADDNPIKKAIEKATNSKMKIQWVSGNNYADKLNVTLASGDIPELILINDPFTSVFRNSVTQGAFWDVAPFIKDYPNLSSKISKTAWDLTKMQDGKNYGIPRPRPSEADNFFIVRKDWLDNLGLKVPTTTDELYDVMKAFAEKDPDKNGKNDTVPFAANVNPTDMGALGQIENSFTGVNGRWKLLDGKFVHTSFLPETRKSLEYLTKAYKEKLIPEDFAALKLTQTGDLFKAGKAGIISDKAGTMVDYYDKLKVVQPDFKQENFYPITSINGYNPKGPGFSGMMSIPKSVPEAKMKRILKLMDTWMSDDVFAIQQYGFEGTHHTVKDGVKVINTEKLAADNGADFNQIAYVADPYASSTKVFFPKEVNALYTKIQDERAKNSVADISTGLFSPTVQKALPEYEKKVQDLKTKIILGREPITAWDEFVTKMKADADMVKMSQEMTEAYQKRSGGK</sequence>
<feature type="chain" id="PRO_5045406337" evidence="6">
    <location>
        <begin position="26"/>
        <end position="521"/>
    </location>
</feature>
<dbReference type="SUPFAM" id="SSF53850">
    <property type="entry name" value="Periplasmic binding protein-like II"/>
    <property type="match status" value="1"/>
</dbReference>
<dbReference type="PANTHER" id="PTHR43649:SF33">
    <property type="entry name" value="POLYGALACTURONAN_RHAMNOGALACTURONAN-BINDING PROTEIN YTCQ"/>
    <property type="match status" value="1"/>
</dbReference>
<evidence type="ECO:0000256" key="3">
    <source>
        <dbReference type="ARBA" id="ARBA00023136"/>
    </source>
</evidence>
<dbReference type="PANTHER" id="PTHR43649">
    <property type="entry name" value="ARABINOSE-BINDING PROTEIN-RELATED"/>
    <property type="match status" value="1"/>
</dbReference>
<keyword evidence="4" id="KW-0564">Palmitate</keyword>
<name>A0ABT2U9Y2_9BACL</name>
<keyword evidence="2 6" id="KW-0732">Signal</keyword>
<keyword evidence="5" id="KW-0449">Lipoprotein</keyword>
<organism evidence="7 8">
    <name type="scientific">Paenibacillus baimaensis</name>
    <dbReference type="NCBI Taxonomy" id="2982185"/>
    <lineage>
        <taxon>Bacteria</taxon>
        <taxon>Bacillati</taxon>
        <taxon>Bacillota</taxon>
        <taxon>Bacilli</taxon>
        <taxon>Bacillales</taxon>
        <taxon>Paenibacillaceae</taxon>
        <taxon>Paenibacillus</taxon>
    </lineage>
</organism>
<protein>
    <submittedName>
        <fullName evidence="7">Extracellular solute-binding protein</fullName>
    </submittedName>
</protein>
<evidence type="ECO:0000256" key="1">
    <source>
        <dbReference type="ARBA" id="ARBA00022475"/>
    </source>
</evidence>
<dbReference type="Pfam" id="PF13416">
    <property type="entry name" value="SBP_bac_8"/>
    <property type="match status" value="1"/>
</dbReference>
<proteinExistence type="predicted"/>
<dbReference type="InterPro" id="IPR050490">
    <property type="entry name" value="Bact_solute-bd_prot1"/>
</dbReference>
<dbReference type="PROSITE" id="PS51257">
    <property type="entry name" value="PROKAR_LIPOPROTEIN"/>
    <property type="match status" value="1"/>
</dbReference>
<feature type="signal peptide" evidence="6">
    <location>
        <begin position="1"/>
        <end position="25"/>
    </location>
</feature>
<dbReference type="RefSeq" id="WP_262682996.1">
    <property type="nucleotide sequence ID" value="NZ_JAOQIO010000007.1"/>
</dbReference>
<comment type="caution">
    <text evidence="7">The sequence shown here is derived from an EMBL/GenBank/DDBJ whole genome shotgun (WGS) entry which is preliminary data.</text>
</comment>
<keyword evidence="3" id="KW-0472">Membrane</keyword>
<dbReference type="InterPro" id="IPR006059">
    <property type="entry name" value="SBP"/>
</dbReference>
<evidence type="ECO:0000256" key="5">
    <source>
        <dbReference type="ARBA" id="ARBA00023288"/>
    </source>
</evidence>
<evidence type="ECO:0000256" key="4">
    <source>
        <dbReference type="ARBA" id="ARBA00023139"/>
    </source>
</evidence>
<reference evidence="7 8" key="1">
    <citation type="submission" date="2022-09" db="EMBL/GenBank/DDBJ databases">
        <authorList>
            <person name="Han X.L."/>
            <person name="Wang Q."/>
            <person name="Lu T."/>
        </authorList>
    </citation>
    <scope>NUCLEOTIDE SEQUENCE [LARGE SCALE GENOMIC DNA]</scope>
    <source>
        <strain evidence="7 8">WQ 127069</strain>
    </source>
</reference>
<dbReference type="Gene3D" id="3.40.190.10">
    <property type="entry name" value="Periplasmic binding protein-like II"/>
    <property type="match status" value="2"/>
</dbReference>